<accession>A0A0A9EN46</accession>
<organism evidence="1">
    <name type="scientific">Arundo donax</name>
    <name type="common">Giant reed</name>
    <name type="synonym">Donax arundinaceus</name>
    <dbReference type="NCBI Taxonomy" id="35708"/>
    <lineage>
        <taxon>Eukaryota</taxon>
        <taxon>Viridiplantae</taxon>
        <taxon>Streptophyta</taxon>
        <taxon>Embryophyta</taxon>
        <taxon>Tracheophyta</taxon>
        <taxon>Spermatophyta</taxon>
        <taxon>Magnoliopsida</taxon>
        <taxon>Liliopsida</taxon>
        <taxon>Poales</taxon>
        <taxon>Poaceae</taxon>
        <taxon>PACMAD clade</taxon>
        <taxon>Arundinoideae</taxon>
        <taxon>Arundineae</taxon>
        <taxon>Arundo</taxon>
    </lineage>
</organism>
<name>A0A0A9EN46_ARUDO</name>
<dbReference type="EMBL" id="GBRH01196369">
    <property type="protein sequence ID" value="JAE01527.1"/>
    <property type="molecule type" value="Transcribed_RNA"/>
</dbReference>
<evidence type="ECO:0000313" key="1">
    <source>
        <dbReference type="EMBL" id="JAE01527.1"/>
    </source>
</evidence>
<reference evidence="1" key="1">
    <citation type="submission" date="2014-09" db="EMBL/GenBank/DDBJ databases">
        <authorList>
            <person name="Magalhaes I.L.F."/>
            <person name="Oliveira U."/>
            <person name="Santos F.R."/>
            <person name="Vidigal T.H.D.A."/>
            <person name="Brescovit A.D."/>
            <person name="Santos A.J."/>
        </authorList>
    </citation>
    <scope>NUCLEOTIDE SEQUENCE</scope>
    <source>
        <tissue evidence="1">Shoot tissue taken approximately 20 cm above the soil surface</tissue>
    </source>
</reference>
<reference evidence="1" key="2">
    <citation type="journal article" date="2015" name="Data Brief">
        <title>Shoot transcriptome of the giant reed, Arundo donax.</title>
        <authorList>
            <person name="Barrero R.A."/>
            <person name="Guerrero F.D."/>
            <person name="Moolhuijzen P."/>
            <person name="Goolsby J.A."/>
            <person name="Tidwell J."/>
            <person name="Bellgard S.E."/>
            <person name="Bellgard M.I."/>
        </authorList>
    </citation>
    <scope>NUCLEOTIDE SEQUENCE</scope>
    <source>
        <tissue evidence="1">Shoot tissue taken approximately 20 cm above the soil surface</tissue>
    </source>
</reference>
<protein>
    <submittedName>
        <fullName evidence="1">Uncharacterized protein</fullName>
    </submittedName>
</protein>
<dbReference type="AlphaFoldDB" id="A0A0A9EN46"/>
<proteinExistence type="predicted"/>
<sequence>MLSVLHQLSKHWHCFGRSTLTARIAPLARFQILPAPFDAEDCGRRLQINRRSAAACLIEGFSLSSKN</sequence>